<dbReference type="SMART" id="SM00956">
    <property type="entry name" value="RQC"/>
    <property type="match status" value="1"/>
</dbReference>
<sequence>MNKDYIGCEPEKVLKEVFGYDSFRLLQRKIISNVLNKKDTLAIMPTGGGKSLCYQIPALIFDGITVVVSPLISLMQDQVDSLLASGVNAVFLNSTLDWDKYLESMNSIRRGETKILYVSPEGLSSPKIQDLLHDSRVKVSCITIDEAHCVSEWGHDFRPEFLEISAVRKQFSNAVCLALTATATAQVRADIIQNLALKEPEVEISSFDRANIFLSVARKNDAVSQVVDCIRRHWDESGIIYCFSRKQVDSLTQVLLNLGYSALNYHAGLSDEERKNHQNQFIRDQVQIMVATLAFGMGIDKPNVRFVIHYDLPKSLEQYYQEIGRAGRDGLPSEALLLYSGADIFKIRHFFTDAADPQKSENLLQSMTDYASARECRRKKLLAYFGESYDNEKEKNAHCCDICSKGPAVLSDMTIPCQKFMSCIIRTNSHFGAAYIADVLLGSRNKKILDNSHNMISTWGIGRELDKAQWMELASLLIEKNYLVKTGDYGILMLTKEGLGVLKNRDKILLPFENALPSEKSLKATGTFVPKNRAGTGSSGGLLFPKPSGKNGKSKKSSLRADFVLLKKTENSSFEGNVENSQKKSPDQNTLLMISGLKKWRKNKAEEMNVPPYVIFGDKTLHELAAKKPKSMDELLDCYGIGENKAAKFGKEILEQIQKF</sequence>
<dbReference type="SUPFAM" id="SSF46785">
    <property type="entry name" value="Winged helix' DNA-binding domain"/>
    <property type="match status" value="1"/>
</dbReference>
<evidence type="ECO:0000256" key="9">
    <source>
        <dbReference type="ARBA" id="ARBA00023125"/>
    </source>
</evidence>
<keyword evidence="5" id="KW-0547">Nucleotide-binding</keyword>
<evidence type="ECO:0000256" key="7">
    <source>
        <dbReference type="ARBA" id="ARBA00022806"/>
    </source>
</evidence>
<dbReference type="PROSITE" id="PS50967">
    <property type="entry name" value="HRDC"/>
    <property type="match status" value="1"/>
</dbReference>
<dbReference type="SUPFAM" id="SSF47819">
    <property type="entry name" value="HRDC-like"/>
    <property type="match status" value="1"/>
</dbReference>
<dbReference type="STRING" id="225004.SAMN02745152_01632"/>
<keyword evidence="20" id="KW-1185">Reference proteome</keyword>
<dbReference type="GO" id="GO:0046872">
    <property type="term" value="F:metal ion binding"/>
    <property type="evidence" value="ECO:0007669"/>
    <property type="project" value="UniProtKB-KW"/>
</dbReference>
<dbReference type="GO" id="GO:0006310">
    <property type="term" value="P:DNA recombination"/>
    <property type="evidence" value="ECO:0007669"/>
    <property type="project" value="InterPro"/>
</dbReference>
<evidence type="ECO:0000256" key="8">
    <source>
        <dbReference type="ARBA" id="ARBA00022840"/>
    </source>
</evidence>
<keyword evidence="7 19" id="KW-0347">Helicase</keyword>
<dbReference type="PROSITE" id="PS51192">
    <property type="entry name" value="HELICASE_ATP_BIND_1"/>
    <property type="match status" value="1"/>
</dbReference>
<name>A0A1T4PJY7_9SPIR</name>
<dbReference type="Gene3D" id="1.10.10.10">
    <property type="entry name" value="Winged helix-like DNA-binding domain superfamily/Winged helix DNA-binding domain"/>
    <property type="match status" value="1"/>
</dbReference>
<dbReference type="Pfam" id="PF09382">
    <property type="entry name" value="RQC"/>
    <property type="match status" value="1"/>
</dbReference>
<dbReference type="Pfam" id="PF16124">
    <property type="entry name" value="RecQ_Zn_bind"/>
    <property type="match status" value="1"/>
</dbReference>
<evidence type="ECO:0000256" key="3">
    <source>
        <dbReference type="ARBA" id="ARBA00005446"/>
    </source>
</evidence>
<dbReference type="SUPFAM" id="SSF52540">
    <property type="entry name" value="P-loop containing nucleoside triphosphate hydrolases"/>
    <property type="match status" value="1"/>
</dbReference>
<dbReference type="InterPro" id="IPR027417">
    <property type="entry name" value="P-loop_NTPase"/>
</dbReference>
<evidence type="ECO:0000256" key="5">
    <source>
        <dbReference type="ARBA" id="ARBA00022741"/>
    </source>
</evidence>
<dbReference type="Pfam" id="PF00570">
    <property type="entry name" value="HRDC"/>
    <property type="match status" value="1"/>
</dbReference>
<dbReference type="InterPro" id="IPR004589">
    <property type="entry name" value="DNA_helicase_ATP-dep_RecQ"/>
</dbReference>
<dbReference type="RefSeq" id="WP_078931365.1">
    <property type="nucleotide sequence ID" value="NZ_FUXC01000009.1"/>
</dbReference>
<dbReference type="FunFam" id="3.40.50.300:FF:000296">
    <property type="entry name" value="ATP-dependent DNA helicase RecQ"/>
    <property type="match status" value="1"/>
</dbReference>
<dbReference type="SMART" id="SM00487">
    <property type="entry name" value="DEXDc"/>
    <property type="match status" value="1"/>
</dbReference>
<dbReference type="InterPro" id="IPR036390">
    <property type="entry name" value="WH_DNA-bd_sf"/>
</dbReference>
<dbReference type="GO" id="GO:0005524">
    <property type="term" value="F:ATP binding"/>
    <property type="evidence" value="ECO:0007669"/>
    <property type="project" value="UniProtKB-KW"/>
</dbReference>
<dbReference type="GO" id="GO:0030894">
    <property type="term" value="C:replisome"/>
    <property type="evidence" value="ECO:0007669"/>
    <property type="project" value="TreeGrafter"/>
</dbReference>
<evidence type="ECO:0000256" key="15">
    <source>
        <dbReference type="SAM" id="MobiDB-lite"/>
    </source>
</evidence>
<dbReference type="OrthoDB" id="9763310at2"/>
<dbReference type="NCBIfam" id="TIGR00614">
    <property type="entry name" value="recQ_fam"/>
    <property type="match status" value="1"/>
</dbReference>
<dbReference type="InterPro" id="IPR014001">
    <property type="entry name" value="Helicase_ATP-bd"/>
</dbReference>
<evidence type="ECO:0000256" key="11">
    <source>
        <dbReference type="ARBA" id="ARBA00034617"/>
    </source>
</evidence>
<keyword evidence="6" id="KW-0378">Hydrolase</keyword>
<dbReference type="Gene3D" id="3.40.50.300">
    <property type="entry name" value="P-loop containing nucleotide triphosphate hydrolases"/>
    <property type="match status" value="2"/>
</dbReference>
<feature type="region of interest" description="Disordered" evidence="15">
    <location>
        <begin position="538"/>
        <end position="557"/>
    </location>
</feature>
<evidence type="ECO:0000256" key="4">
    <source>
        <dbReference type="ARBA" id="ARBA00022723"/>
    </source>
</evidence>
<keyword evidence="4" id="KW-0479">Metal-binding</keyword>
<evidence type="ECO:0000259" key="16">
    <source>
        <dbReference type="PROSITE" id="PS50967"/>
    </source>
</evidence>
<dbReference type="EMBL" id="FUXC01000009">
    <property type="protein sequence ID" value="SJZ91884.1"/>
    <property type="molecule type" value="Genomic_DNA"/>
</dbReference>
<evidence type="ECO:0000259" key="18">
    <source>
        <dbReference type="PROSITE" id="PS51194"/>
    </source>
</evidence>
<dbReference type="CDD" id="cd18794">
    <property type="entry name" value="SF2_C_RecQ"/>
    <property type="match status" value="1"/>
</dbReference>
<evidence type="ECO:0000256" key="2">
    <source>
        <dbReference type="ARBA" id="ARBA00001947"/>
    </source>
</evidence>
<reference evidence="19 20" key="1">
    <citation type="submission" date="2017-02" db="EMBL/GenBank/DDBJ databases">
        <authorList>
            <person name="Peterson S.W."/>
        </authorList>
    </citation>
    <scope>NUCLEOTIDE SEQUENCE [LARGE SCALE GENOMIC DNA]</scope>
    <source>
        <strain evidence="19 20">ATCC BAA-909</strain>
    </source>
</reference>
<evidence type="ECO:0000256" key="10">
    <source>
        <dbReference type="ARBA" id="ARBA00023235"/>
    </source>
</evidence>
<dbReference type="SMART" id="SM00490">
    <property type="entry name" value="HELICc"/>
    <property type="match status" value="1"/>
</dbReference>
<dbReference type="PANTHER" id="PTHR13710:SF105">
    <property type="entry name" value="ATP-DEPENDENT DNA HELICASE Q1"/>
    <property type="match status" value="1"/>
</dbReference>
<feature type="domain" description="Helicase C-terminal" evidence="18">
    <location>
        <begin position="222"/>
        <end position="371"/>
    </location>
</feature>
<dbReference type="InterPro" id="IPR001650">
    <property type="entry name" value="Helicase_C-like"/>
</dbReference>
<evidence type="ECO:0000256" key="6">
    <source>
        <dbReference type="ARBA" id="ARBA00022801"/>
    </source>
</evidence>
<evidence type="ECO:0000256" key="14">
    <source>
        <dbReference type="ARBA" id="ARBA00044550"/>
    </source>
</evidence>
<dbReference type="GO" id="GO:0043590">
    <property type="term" value="C:bacterial nucleoid"/>
    <property type="evidence" value="ECO:0007669"/>
    <property type="project" value="TreeGrafter"/>
</dbReference>
<gene>
    <name evidence="19" type="ORF">SAMN02745152_01632</name>
</gene>
<comment type="cofactor">
    <cofactor evidence="1">
        <name>Mg(2+)</name>
        <dbReference type="ChEBI" id="CHEBI:18420"/>
    </cofactor>
</comment>
<dbReference type="GO" id="GO:0009378">
    <property type="term" value="F:four-way junction helicase activity"/>
    <property type="evidence" value="ECO:0007669"/>
    <property type="project" value="TreeGrafter"/>
</dbReference>
<keyword evidence="9" id="KW-0238">DNA-binding</keyword>
<dbReference type="PANTHER" id="PTHR13710">
    <property type="entry name" value="DNA HELICASE RECQ FAMILY MEMBER"/>
    <property type="match status" value="1"/>
</dbReference>
<dbReference type="Pfam" id="PF00270">
    <property type="entry name" value="DEAD"/>
    <property type="match status" value="1"/>
</dbReference>
<feature type="domain" description="HRDC" evidence="16">
    <location>
        <begin position="587"/>
        <end position="660"/>
    </location>
</feature>
<dbReference type="FunFam" id="3.40.50.300:FF:000156">
    <property type="entry name" value="ATP-dependent DNA helicase recQ"/>
    <property type="match status" value="1"/>
</dbReference>
<dbReference type="InterPro" id="IPR018982">
    <property type="entry name" value="RQC_domain"/>
</dbReference>
<accession>A0A1T4PJY7</accession>
<dbReference type="SMART" id="SM00341">
    <property type="entry name" value="HRDC"/>
    <property type="match status" value="1"/>
</dbReference>
<dbReference type="GO" id="GO:0005737">
    <property type="term" value="C:cytoplasm"/>
    <property type="evidence" value="ECO:0007669"/>
    <property type="project" value="TreeGrafter"/>
</dbReference>
<dbReference type="Pfam" id="PF00271">
    <property type="entry name" value="Helicase_C"/>
    <property type="match status" value="1"/>
</dbReference>
<evidence type="ECO:0000256" key="1">
    <source>
        <dbReference type="ARBA" id="ARBA00001946"/>
    </source>
</evidence>
<dbReference type="GO" id="GO:0016787">
    <property type="term" value="F:hydrolase activity"/>
    <property type="evidence" value="ECO:0007669"/>
    <property type="project" value="UniProtKB-KW"/>
</dbReference>
<organism evidence="19 20">
    <name type="scientific">Treponema berlinense</name>
    <dbReference type="NCBI Taxonomy" id="225004"/>
    <lineage>
        <taxon>Bacteria</taxon>
        <taxon>Pseudomonadati</taxon>
        <taxon>Spirochaetota</taxon>
        <taxon>Spirochaetia</taxon>
        <taxon>Spirochaetales</taxon>
        <taxon>Treponemataceae</taxon>
        <taxon>Treponema</taxon>
    </lineage>
</organism>
<dbReference type="Gene3D" id="1.10.150.80">
    <property type="entry name" value="HRDC domain"/>
    <property type="match status" value="1"/>
</dbReference>
<evidence type="ECO:0000313" key="19">
    <source>
        <dbReference type="EMBL" id="SJZ91884.1"/>
    </source>
</evidence>
<dbReference type="InterPro" id="IPR032284">
    <property type="entry name" value="RecQ_Zn-bd"/>
</dbReference>
<feature type="domain" description="Helicase ATP-binding" evidence="17">
    <location>
        <begin position="31"/>
        <end position="201"/>
    </location>
</feature>
<dbReference type="Proteomes" id="UP000190395">
    <property type="component" value="Unassembled WGS sequence"/>
</dbReference>
<dbReference type="PROSITE" id="PS51194">
    <property type="entry name" value="HELICASE_CTER"/>
    <property type="match status" value="1"/>
</dbReference>
<dbReference type="GeneID" id="303367864"/>
<keyword evidence="10" id="KW-0413">Isomerase</keyword>
<comment type="similarity">
    <text evidence="3">Belongs to the helicase family. RecQ subfamily.</text>
</comment>
<dbReference type="GO" id="GO:0006260">
    <property type="term" value="P:DNA replication"/>
    <property type="evidence" value="ECO:0007669"/>
    <property type="project" value="InterPro"/>
</dbReference>
<evidence type="ECO:0000313" key="20">
    <source>
        <dbReference type="Proteomes" id="UP000190395"/>
    </source>
</evidence>
<evidence type="ECO:0000256" key="12">
    <source>
        <dbReference type="ARBA" id="ARBA00034808"/>
    </source>
</evidence>
<dbReference type="GO" id="GO:0003677">
    <property type="term" value="F:DNA binding"/>
    <property type="evidence" value="ECO:0007669"/>
    <property type="project" value="UniProtKB-KW"/>
</dbReference>
<comment type="cofactor">
    <cofactor evidence="2">
        <name>Zn(2+)</name>
        <dbReference type="ChEBI" id="CHEBI:29105"/>
    </cofactor>
</comment>
<evidence type="ECO:0000256" key="13">
    <source>
        <dbReference type="ARBA" id="ARBA00044535"/>
    </source>
</evidence>
<dbReference type="InterPro" id="IPR002121">
    <property type="entry name" value="HRDC_dom"/>
</dbReference>
<dbReference type="GO" id="GO:0043138">
    <property type="term" value="F:3'-5' DNA helicase activity"/>
    <property type="evidence" value="ECO:0007669"/>
    <property type="project" value="UniProtKB-EC"/>
</dbReference>
<comment type="catalytic activity">
    <reaction evidence="11">
        <text>Couples ATP hydrolysis with the unwinding of duplex DNA by translocating in the 3'-5' direction.</text>
        <dbReference type="EC" id="5.6.2.4"/>
    </reaction>
</comment>
<protein>
    <recommendedName>
        <fullName evidence="13">ATP-dependent DNA helicase RecQ</fullName>
        <ecNumber evidence="12">5.6.2.4</ecNumber>
    </recommendedName>
    <alternativeName>
        <fullName evidence="14">DNA 3'-5' helicase RecQ</fullName>
    </alternativeName>
</protein>
<evidence type="ECO:0000259" key="17">
    <source>
        <dbReference type="PROSITE" id="PS51192"/>
    </source>
</evidence>
<dbReference type="InterPro" id="IPR036388">
    <property type="entry name" value="WH-like_DNA-bd_sf"/>
</dbReference>
<dbReference type="GO" id="GO:0006281">
    <property type="term" value="P:DNA repair"/>
    <property type="evidence" value="ECO:0007669"/>
    <property type="project" value="InterPro"/>
</dbReference>
<proteinExistence type="inferred from homology"/>
<dbReference type="EC" id="5.6.2.4" evidence="12"/>
<dbReference type="InterPro" id="IPR044876">
    <property type="entry name" value="HRDC_dom_sf"/>
</dbReference>
<dbReference type="InterPro" id="IPR010997">
    <property type="entry name" value="HRDC-like_sf"/>
</dbReference>
<dbReference type="InterPro" id="IPR011545">
    <property type="entry name" value="DEAD/DEAH_box_helicase_dom"/>
</dbReference>
<dbReference type="CDD" id="cd17920">
    <property type="entry name" value="DEXHc_RecQ"/>
    <property type="match status" value="1"/>
</dbReference>
<dbReference type="AlphaFoldDB" id="A0A1T4PJY7"/>
<keyword evidence="8" id="KW-0067">ATP-binding</keyword>